<dbReference type="Proteomes" id="UP000249620">
    <property type="component" value="Unassembled WGS sequence"/>
</dbReference>
<dbReference type="OrthoDB" id="1114031at2"/>
<protein>
    <recommendedName>
        <fullName evidence="3">Lipoprotein</fullName>
    </recommendedName>
</protein>
<comment type="caution">
    <text evidence="1">The sequence shown here is derived from an EMBL/GenBank/DDBJ whole genome shotgun (WGS) entry which is preliminary data.</text>
</comment>
<gene>
    <name evidence="1" type="ORF">B0I03_104153</name>
</gene>
<name>A0A327YNR0_9FLAO</name>
<reference evidence="1 2" key="1">
    <citation type="submission" date="2018-06" db="EMBL/GenBank/DDBJ databases">
        <title>Genomic Encyclopedia of Type Strains, Phase III (KMG-III): the genomes of soil and plant-associated and newly described type strains.</title>
        <authorList>
            <person name="Whitman W."/>
        </authorList>
    </citation>
    <scope>NUCLEOTIDE SEQUENCE [LARGE SCALE GENOMIC DNA]</scope>
    <source>
        <strain evidence="1 2">CGMCC 1.12398</strain>
    </source>
</reference>
<organism evidence="1 2">
    <name type="scientific">Flavobacterium aquaticum</name>
    <dbReference type="NCBI Taxonomy" id="1236486"/>
    <lineage>
        <taxon>Bacteria</taxon>
        <taxon>Pseudomonadati</taxon>
        <taxon>Bacteroidota</taxon>
        <taxon>Flavobacteriia</taxon>
        <taxon>Flavobacteriales</taxon>
        <taxon>Flavobacteriaceae</taxon>
        <taxon>Flavobacterium</taxon>
    </lineage>
</organism>
<evidence type="ECO:0000313" key="1">
    <source>
        <dbReference type="EMBL" id="RAK22628.1"/>
    </source>
</evidence>
<proteinExistence type="predicted"/>
<dbReference type="PROSITE" id="PS51257">
    <property type="entry name" value="PROKAR_LIPOPROTEIN"/>
    <property type="match status" value="1"/>
</dbReference>
<evidence type="ECO:0008006" key="3">
    <source>
        <dbReference type="Google" id="ProtNLM"/>
    </source>
</evidence>
<keyword evidence="2" id="KW-1185">Reference proteome</keyword>
<accession>A0A327YNR0</accession>
<dbReference type="AlphaFoldDB" id="A0A327YNR0"/>
<dbReference type="EMBL" id="QLMI01000004">
    <property type="protein sequence ID" value="RAK22628.1"/>
    <property type="molecule type" value="Genomic_DNA"/>
</dbReference>
<dbReference type="RefSeq" id="WP_146603273.1">
    <property type="nucleotide sequence ID" value="NZ_QLMI01000004.1"/>
</dbReference>
<sequence>MKNLKIYSLGLLIMSLLSCSKEDLVVDRELVNASADIEFTNETDFNSGIEAASDNSSFSNRNSEINNTLASCATVTVDNTTPGVFPKTFTIDFGTGCISNGITRSGSITVTITDYIMNSGSITTIVRGNNYYINGRKVEGTIVYENTTTNAATPQWNRTITNGKITNNAGVVYNHSGTRTVKQIAGVNTLALLDNIYEVTTGNHTVSKNNGATLTVTVVQPLIKKYACAHVSQGQLDLQGSVLDGILDYGDNICDYFATYTHSNGVVYDITLL</sequence>
<evidence type="ECO:0000313" key="2">
    <source>
        <dbReference type="Proteomes" id="UP000249620"/>
    </source>
</evidence>